<evidence type="ECO:0000313" key="1">
    <source>
        <dbReference type="EMBL" id="AIC16192.1"/>
    </source>
</evidence>
<dbReference type="EMBL" id="CP007536">
    <property type="protein sequence ID" value="AIC16192.1"/>
    <property type="molecule type" value="Genomic_DNA"/>
</dbReference>
<keyword evidence="2" id="KW-1185">Reference proteome</keyword>
<evidence type="ECO:0000313" key="2">
    <source>
        <dbReference type="Proteomes" id="UP000027093"/>
    </source>
</evidence>
<proteinExistence type="predicted"/>
<dbReference type="HOGENOM" id="CLU_2299438_0_0_2"/>
<reference evidence="1 2" key="1">
    <citation type="journal article" date="2014" name="Int. J. Syst. Evol. Microbiol.">
        <title>Nitrososphaera viennensis gen. nov., sp. nov., an aerobic and mesophilic, ammonia-oxidizing archaeon from soil and a member of the archaeal phylum Thaumarchaeota.</title>
        <authorList>
            <person name="Stieglmeier M."/>
            <person name="Klingl A."/>
            <person name="Alves R.J."/>
            <person name="Rittmann S.K."/>
            <person name="Melcher M."/>
            <person name="Leisch N."/>
            <person name="Schleper C."/>
        </authorList>
    </citation>
    <scope>NUCLEOTIDE SEQUENCE [LARGE SCALE GENOMIC DNA]</scope>
    <source>
        <strain evidence="1">EN76</strain>
    </source>
</reference>
<organism evidence="1 2">
    <name type="scientific">Nitrososphaera viennensis EN76</name>
    <dbReference type="NCBI Taxonomy" id="926571"/>
    <lineage>
        <taxon>Archaea</taxon>
        <taxon>Nitrososphaerota</taxon>
        <taxon>Nitrososphaeria</taxon>
        <taxon>Nitrososphaerales</taxon>
        <taxon>Nitrososphaeraceae</taxon>
        <taxon>Nitrososphaera</taxon>
    </lineage>
</organism>
<dbReference type="KEGG" id="nvn:NVIE_1987"/>
<accession>A0A060HSQ0</accession>
<name>A0A060HSQ0_9ARCH</name>
<sequence length="100" mass="11251">MLFRLSKEAAVAPPRDHIHSYIVFGEGGMHVRMQQVHDVAKQIPSFAAKEPHVLGTTAEKTISCFQSVSASRKDRNFPLPGISLRNCCRNCRMEEIFLLP</sequence>
<protein>
    <submittedName>
        <fullName evidence="1">Uncharacterized protein</fullName>
    </submittedName>
</protein>
<dbReference type="Proteomes" id="UP000027093">
    <property type="component" value="Chromosome"/>
</dbReference>
<gene>
    <name evidence="1" type="ORF">NVIE_1987</name>
</gene>
<dbReference type="AlphaFoldDB" id="A0A060HSQ0"/>